<keyword evidence="5" id="KW-1185">Reference proteome</keyword>
<accession>B4CWI2</accession>
<reference evidence="4 5" key="1">
    <citation type="journal article" date="2011" name="J. Bacteriol.">
        <title>Genome sequence of Chthoniobacter flavus Ellin428, an aerobic heterotrophic soil bacterium.</title>
        <authorList>
            <person name="Kant R."/>
            <person name="van Passel M.W."/>
            <person name="Palva A."/>
            <person name="Lucas S."/>
            <person name="Lapidus A."/>
            <person name="Glavina Del Rio T."/>
            <person name="Dalin E."/>
            <person name="Tice H."/>
            <person name="Bruce D."/>
            <person name="Goodwin L."/>
            <person name="Pitluck S."/>
            <person name="Larimer F.W."/>
            <person name="Land M.L."/>
            <person name="Hauser L."/>
            <person name="Sangwan P."/>
            <person name="de Vos W.M."/>
            <person name="Janssen P.H."/>
            <person name="Smidt H."/>
        </authorList>
    </citation>
    <scope>NUCLEOTIDE SEQUENCE [LARGE SCALE GENOMIC DNA]</scope>
    <source>
        <strain evidence="4 5">Ellin428</strain>
    </source>
</reference>
<evidence type="ECO:0000313" key="5">
    <source>
        <dbReference type="Proteomes" id="UP000005824"/>
    </source>
</evidence>
<dbReference type="Gene3D" id="3.90.180.10">
    <property type="entry name" value="Medium-chain alcohol dehydrogenases, catalytic domain"/>
    <property type="match status" value="1"/>
</dbReference>
<comment type="caution">
    <text evidence="4">The sequence shown here is derived from an EMBL/GenBank/DDBJ whole genome shotgun (WGS) entry which is preliminary data.</text>
</comment>
<dbReference type="PANTHER" id="PTHR43189">
    <property type="entry name" value="ZINC-TYPE ALCOHOL DEHYDROGENASE-LIKE PROTEIN C1198.01-RELATED"/>
    <property type="match status" value="1"/>
</dbReference>
<feature type="region of interest" description="Disordered" evidence="2">
    <location>
        <begin position="180"/>
        <end position="212"/>
    </location>
</feature>
<evidence type="ECO:0000256" key="1">
    <source>
        <dbReference type="ARBA" id="ARBA00023002"/>
    </source>
</evidence>
<proteinExistence type="predicted"/>
<feature type="compositionally biased region" description="Basic residues" evidence="2">
    <location>
        <begin position="189"/>
        <end position="206"/>
    </location>
</feature>
<dbReference type="Pfam" id="PF08240">
    <property type="entry name" value="ADH_N"/>
    <property type="match status" value="1"/>
</dbReference>
<name>B4CWI2_9BACT</name>
<keyword evidence="1" id="KW-0560">Oxidoreductase</keyword>
<feature type="domain" description="Alcohol dehydrogenase-like N-terminal" evidence="3">
    <location>
        <begin position="31"/>
        <end position="148"/>
    </location>
</feature>
<dbReference type="InterPro" id="IPR013154">
    <property type="entry name" value="ADH-like_N"/>
</dbReference>
<dbReference type="SUPFAM" id="SSF50129">
    <property type="entry name" value="GroES-like"/>
    <property type="match status" value="1"/>
</dbReference>
<gene>
    <name evidence="4" type="ORF">CfE428DRAFT_1019</name>
</gene>
<sequence length="304" mass="34391">MKSNTMKGVGVVPQQKELRVIDHPEPSIEAPNELKIRTLEVGVCGTDREICTFAYGQPPAGGDYLLLGHECLGEVLEVGSGVKNFKPGDLVVPSVRRPCTDPNCRPCREGRQDFCVTWKFTERGINQRHGYMTERFVEEERFLTPVPKDLRDLAVMAEPLTIAEKGLTQAWQVQKRLTWAHDNRDRQRPRPRSQCRGPRRRPHRPARRNEAAHRRLPRLRLLALAEAEFQGRHRRADWCRNTSPTCKSPRKISPNTSANIDLIYEAVGRRPSPPSMSCGVLGINGVYILTGIPAEKPPIPVYRG</sequence>
<dbReference type="Proteomes" id="UP000005824">
    <property type="component" value="Unassembled WGS sequence"/>
</dbReference>
<organism evidence="4 5">
    <name type="scientific">Chthoniobacter flavus Ellin428</name>
    <dbReference type="NCBI Taxonomy" id="497964"/>
    <lineage>
        <taxon>Bacteria</taxon>
        <taxon>Pseudomonadati</taxon>
        <taxon>Verrucomicrobiota</taxon>
        <taxon>Spartobacteria</taxon>
        <taxon>Chthoniobacterales</taxon>
        <taxon>Chthoniobacteraceae</taxon>
        <taxon>Chthoniobacter</taxon>
    </lineage>
</organism>
<evidence type="ECO:0000313" key="4">
    <source>
        <dbReference type="EMBL" id="EDY21774.1"/>
    </source>
</evidence>
<protein>
    <submittedName>
        <fullName evidence="4">Alcohol dehydrogenase GroES domain protein</fullName>
    </submittedName>
</protein>
<dbReference type="PANTHER" id="PTHR43189:SF2">
    <property type="entry name" value="GLUCOSE 1-DEHYDROGENASE"/>
    <property type="match status" value="1"/>
</dbReference>
<dbReference type="AlphaFoldDB" id="B4CWI2"/>
<dbReference type="GO" id="GO:0016491">
    <property type="term" value="F:oxidoreductase activity"/>
    <property type="evidence" value="ECO:0007669"/>
    <property type="project" value="UniProtKB-KW"/>
</dbReference>
<dbReference type="InParanoid" id="B4CWI2"/>
<evidence type="ECO:0000256" key="2">
    <source>
        <dbReference type="SAM" id="MobiDB-lite"/>
    </source>
</evidence>
<dbReference type="InterPro" id="IPR011032">
    <property type="entry name" value="GroES-like_sf"/>
</dbReference>
<dbReference type="EMBL" id="ABVL01000002">
    <property type="protein sequence ID" value="EDY21774.1"/>
    <property type="molecule type" value="Genomic_DNA"/>
</dbReference>
<dbReference type="STRING" id="497964.CfE428DRAFT_1019"/>
<evidence type="ECO:0000259" key="3">
    <source>
        <dbReference type="Pfam" id="PF08240"/>
    </source>
</evidence>
<dbReference type="eggNOG" id="COG1063">
    <property type="taxonomic scope" value="Bacteria"/>
</dbReference>